<accession>A0ABN3XPW9</accession>
<evidence type="ECO:0000313" key="1">
    <source>
        <dbReference type="EMBL" id="GAA2973048.1"/>
    </source>
</evidence>
<gene>
    <name evidence="1" type="ORF">GCM10010446_66870</name>
</gene>
<dbReference type="EMBL" id="BAAAUD010000110">
    <property type="protein sequence ID" value="GAA2973048.1"/>
    <property type="molecule type" value="Genomic_DNA"/>
</dbReference>
<dbReference type="Pfam" id="PF07592">
    <property type="entry name" value="DDE_Tnp_ISAZ013"/>
    <property type="match status" value="1"/>
</dbReference>
<sequence length="260" mass="28028">MGHGGIRAVARAAGVSETTVRRGLSELEAGESLVGQVRRPGAGRKRVADLDPGLRAALLGLVEPDERGDPMSPLRWTTKSPRTLAAELTRQGHRIGASVRARTGQRIGRALTVPLQPEHQRAGDGPGWLGRRVGGHPRPDEAVTALPLVRVDDLRDLPGLELVPLMKYQHSLRAHRGVAPHRSRAGTVAHREGKEAPACAGVRVLFGPGRGIKQRVVREQPQRGLAVAHLQRTDTAAAGRRRAGPAPARKRVWRLCGDHE</sequence>
<protein>
    <recommendedName>
        <fullName evidence="3">Transposase</fullName>
    </recommendedName>
</protein>
<dbReference type="InterPro" id="IPR011518">
    <property type="entry name" value="Transposase_36"/>
</dbReference>
<reference evidence="1 2" key="1">
    <citation type="journal article" date="2019" name="Int. J. Syst. Evol. Microbiol.">
        <title>The Global Catalogue of Microorganisms (GCM) 10K type strain sequencing project: providing services to taxonomists for standard genome sequencing and annotation.</title>
        <authorList>
            <consortium name="The Broad Institute Genomics Platform"/>
            <consortium name="The Broad Institute Genome Sequencing Center for Infectious Disease"/>
            <person name="Wu L."/>
            <person name="Ma J."/>
        </authorList>
    </citation>
    <scope>NUCLEOTIDE SEQUENCE [LARGE SCALE GENOMIC DNA]</scope>
    <source>
        <strain evidence="1 2">JCM 9088</strain>
    </source>
</reference>
<comment type="caution">
    <text evidence="1">The sequence shown here is derived from an EMBL/GenBank/DDBJ whole genome shotgun (WGS) entry which is preliminary data.</text>
</comment>
<keyword evidence="2" id="KW-1185">Reference proteome</keyword>
<name>A0ABN3XPW9_9ACTN</name>
<evidence type="ECO:0008006" key="3">
    <source>
        <dbReference type="Google" id="ProtNLM"/>
    </source>
</evidence>
<organism evidence="1 2">
    <name type="scientific">Streptomyces enissocaesilis</name>
    <dbReference type="NCBI Taxonomy" id="332589"/>
    <lineage>
        <taxon>Bacteria</taxon>
        <taxon>Bacillati</taxon>
        <taxon>Actinomycetota</taxon>
        <taxon>Actinomycetes</taxon>
        <taxon>Kitasatosporales</taxon>
        <taxon>Streptomycetaceae</taxon>
        <taxon>Streptomyces</taxon>
        <taxon>Streptomyces rochei group</taxon>
    </lineage>
</organism>
<dbReference type="Proteomes" id="UP001500403">
    <property type="component" value="Unassembled WGS sequence"/>
</dbReference>
<proteinExistence type="predicted"/>
<evidence type="ECO:0000313" key="2">
    <source>
        <dbReference type="Proteomes" id="UP001500403"/>
    </source>
</evidence>